<name>A0A840VBR2_9PROT</name>
<keyword evidence="2" id="KW-1185">Reference proteome</keyword>
<protein>
    <submittedName>
        <fullName evidence="1">Uncharacterized protein</fullName>
    </submittedName>
</protein>
<dbReference type="InterPro" id="IPR012340">
    <property type="entry name" value="NA-bd_OB-fold"/>
</dbReference>
<dbReference type="RefSeq" id="WP_183265296.1">
    <property type="nucleotide sequence ID" value="NZ_JACHFJ010000002.1"/>
</dbReference>
<dbReference type="EMBL" id="JACHFJ010000002">
    <property type="protein sequence ID" value="MBB5372277.1"/>
    <property type="molecule type" value="Genomic_DNA"/>
</dbReference>
<dbReference type="Proteomes" id="UP000553706">
    <property type="component" value="Unassembled WGS sequence"/>
</dbReference>
<dbReference type="SUPFAM" id="SSF50249">
    <property type="entry name" value="Nucleic acid-binding proteins"/>
    <property type="match status" value="1"/>
</dbReference>
<comment type="caution">
    <text evidence="1">The sequence shown here is derived from an EMBL/GenBank/DDBJ whole genome shotgun (WGS) entry which is preliminary data.</text>
</comment>
<evidence type="ECO:0000313" key="1">
    <source>
        <dbReference type="EMBL" id="MBB5372277.1"/>
    </source>
</evidence>
<gene>
    <name evidence="1" type="ORF">HNP71_000515</name>
</gene>
<sequence>MGERVAYTSPWGEVFECHLTETARFKGKDTGSYTCTLVFEGEALEKLKQDLNEFLVDTYGPKKAAQVWKDKPPIKVTKDGEKSFIRWSTKAVDKDGKARKVMIYDSKGNPVKRELNIGSGSIIRVKGTIGAFPSDDPGLAFYMDSIQVIKYVEYVPPAC</sequence>
<accession>A0A840VBR2</accession>
<organism evidence="1 2">
    <name type="scientific">Acidocella aromatica</name>
    <dbReference type="NCBI Taxonomy" id="1303579"/>
    <lineage>
        <taxon>Bacteria</taxon>
        <taxon>Pseudomonadati</taxon>
        <taxon>Pseudomonadota</taxon>
        <taxon>Alphaproteobacteria</taxon>
        <taxon>Acetobacterales</taxon>
        <taxon>Acidocellaceae</taxon>
        <taxon>Acidocella</taxon>
    </lineage>
</organism>
<dbReference type="Gene3D" id="2.40.50.140">
    <property type="entry name" value="Nucleic acid-binding proteins"/>
    <property type="match status" value="1"/>
</dbReference>
<proteinExistence type="predicted"/>
<dbReference type="AlphaFoldDB" id="A0A840VBR2"/>
<evidence type="ECO:0000313" key="2">
    <source>
        <dbReference type="Proteomes" id="UP000553706"/>
    </source>
</evidence>
<reference evidence="1 2" key="1">
    <citation type="submission" date="2020-08" db="EMBL/GenBank/DDBJ databases">
        <title>Genomic Encyclopedia of Type Strains, Phase IV (KMG-IV): sequencing the most valuable type-strain genomes for metagenomic binning, comparative biology and taxonomic classification.</title>
        <authorList>
            <person name="Goeker M."/>
        </authorList>
    </citation>
    <scope>NUCLEOTIDE SEQUENCE [LARGE SCALE GENOMIC DNA]</scope>
    <source>
        <strain evidence="1 2">DSM 27026</strain>
    </source>
</reference>